<reference evidence="1" key="1">
    <citation type="submission" date="2022-08" db="EMBL/GenBank/DDBJ databases">
        <title>Nisaea acidiphila sp. nov., isolated from a marine algal debris and emended description of the genus Nisaea Urios et al. 2008.</title>
        <authorList>
            <person name="Kwon K."/>
        </authorList>
    </citation>
    <scope>NUCLEOTIDE SEQUENCE</scope>
    <source>
        <strain evidence="1">MEBiC11861</strain>
    </source>
</reference>
<dbReference type="Proteomes" id="UP001060336">
    <property type="component" value="Chromosome"/>
</dbReference>
<dbReference type="InterPro" id="IPR030808">
    <property type="entry name" value="Glycosyl_04372"/>
</dbReference>
<dbReference type="AlphaFoldDB" id="A0A9J7AQD1"/>
<dbReference type="KEGG" id="naci:NUH88_18765"/>
<protein>
    <submittedName>
        <fullName evidence="1">TIGR04372 family glycosyltransferase</fullName>
    </submittedName>
</protein>
<dbReference type="RefSeq" id="WP_257768082.1">
    <property type="nucleotide sequence ID" value="NZ_CP102480.1"/>
</dbReference>
<proteinExistence type="predicted"/>
<dbReference type="NCBIfam" id="TIGR04372">
    <property type="entry name" value="glycosyl_04372"/>
    <property type="match status" value="1"/>
</dbReference>
<organism evidence="1 2">
    <name type="scientific">Nisaea acidiphila</name>
    <dbReference type="NCBI Taxonomy" id="1862145"/>
    <lineage>
        <taxon>Bacteria</taxon>
        <taxon>Pseudomonadati</taxon>
        <taxon>Pseudomonadota</taxon>
        <taxon>Alphaproteobacteria</taxon>
        <taxon>Rhodospirillales</taxon>
        <taxon>Thalassobaculaceae</taxon>
        <taxon>Nisaea</taxon>
    </lineage>
</organism>
<name>A0A9J7AQD1_9PROT</name>
<sequence length="416" mass="46866">MTPQEHLAELNKPETLQELYALVQPHLREGEKALVYPLPFAIAIGHLAPEPHYLASLYDEVYDKLVLLTPPRALPRINKPLFDILSNRFAMVETQNVTLLTARDLDLGMTSVGPFDFCLEHTNRFYRAFTLHCAAGKRQVHLGLDPGARERGESWLKNEAGIDPGTPFVVMHVREPNYSNDSGSASFGRTRVVDPESFRPAVDWLLEAGYAVFRIGRPGSPPFRHVSSRVLDLANEDRGSDFLDVYLSAACAFSLNCMSGPEALARAFGRPSVNTNLLHNIYAHHLPEDLFLFKKFHIRDSTEPLSYEEQLELKMPSRMVLGPLPDSRWYEAEQIRAEACTPEDILGAVREMHDRLSGARQANPANERFLELSRSYENSISRDEQARSLGMDIYSYAHGMGELSSAWANLNPWFLG</sequence>
<dbReference type="EMBL" id="CP102480">
    <property type="protein sequence ID" value="UUX49431.1"/>
    <property type="molecule type" value="Genomic_DNA"/>
</dbReference>
<evidence type="ECO:0000313" key="1">
    <source>
        <dbReference type="EMBL" id="UUX49431.1"/>
    </source>
</evidence>
<gene>
    <name evidence="1" type="ORF">NUH88_18765</name>
</gene>
<evidence type="ECO:0000313" key="2">
    <source>
        <dbReference type="Proteomes" id="UP001060336"/>
    </source>
</evidence>
<keyword evidence="2" id="KW-1185">Reference proteome</keyword>
<accession>A0A9J7AQD1</accession>